<dbReference type="Proteomes" id="UP000185812">
    <property type="component" value="Unassembled WGS sequence"/>
</dbReference>
<gene>
    <name evidence="2" type="ORF">SAMN04488087_0353</name>
</gene>
<evidence type="ECO:0008006" key="4">
    <source>
        <dbReference type="Google" id="ProtNLM"/>
    </source>
</evidence>
<reference evidence="3" key="1">
    <citation type="submission" date="2016-11" db="EMBL/GenBank/DDBJ databases">
        <authorList>
            <person name="Varghese N."/>
            <person name="Submissions S."/>
        </authorList>
    </citation>
    <scope>NUCLEOTIDE SEQUENCE [LARGE SCALE GENOMIC DNA]</scope>
    <source>
        <strain evidence="3">DSM 22212</strain>
    </source>
</reference>
<accession>A0A1M6PVX7</accession>
<name>A0A1M6PVX7_9BACT</name>
<dbReference type="OrthoDB" id="1495518at2"/>
<dbReference type="STRING" id="633813.SAMN04488087_0353"/>
<evidence type="ECO:0000313" key="2">
    <source>
        <dbReference type="EMBL" id="SHK12089.1"/>
    </source>
</evidence>
<dbReference type="EMBL" id="FRAU01000001">
    <property type="protein sequence ID" value="SHK12089.1"/>
    <property type="molecule type" value="Genomic_DNA"/>
</dbReference>
<proteinExistence type="predicted"/>
<keyword evidence="1" id="KW-0472">Membrane</keyword>
<keyword evidence="3" id="KW-1185">Reference proteome</keyword>
<dbReference type="RefSeq" id="WP_143149544.1">
    <property type="nucleotide sequence ID" value="NZ_FRAU01000001.1"/>
</dbReference>
<evidence type="ECO:0000256" key="1">
    <source>
        <dbReference type="SAM" id="Phobius"/>
    </source>
</evidence>
<evidence type="ECO:0000313" key="3">
    <source>
        <dbReference type="Proteomes" id="UP000185812"/>
    </source>
</evidence>
<keyword evidence="1" id="KW-1133">Transmembrane helix</keyword>
<dbReference type="AlphaFoldDB" id="A0A1M6PVX7"/>
<protein>
    <recommendedName>
        <fullName evidence="4">Cytochrome c oxidase subunit IIa family protein</fullName>
    </recommendedName>
</protein>
<sequence>MAELQSKGPESAPPEEPDVRGTLFLTMLFLAMVVGFWVIVYYLLLNR</sequence>
<organism evidence="2 3">
    <name type="scientific">Rhodothermus profundi</name>
    <dbReference type="NCBI Taxonomy" id="633813"/>
    <lineage>
        <taxon>Bacteria</taxon>
        <taxon>Pseudomonadati</taxon>
        <taxon>Rhodothermota</taxon>
        <taxon>Rhodothermia</taxon>
        <taxon>Rhodothermales</taxon>
        <taxon>Rhodothermaceae</taxon>
        <taxon>Rhodothermus</taxon>
    </lineage>
</organism>
<keyword evidence="1" id="KW-0812">Transmembrane</keyword>
<feature type="transmembrane region" description="Helical" evidence="1">
    <location>
        <begin position="23"/>
        <end position="44"/>
    </location>
</feature>